<dbReference type="InterPro" id="IPR015919">
    <property type="entry name" value="Cadherin-like_sf"/>
</dbReference>
<evidence type="ECO:0000313" key="16">
    <source>
        <dbReference type="EMBL" id="KAH3842809.1"/>
    </source>
</evidence>
<evidence type="ECO:0000256" key="9">
    <source>
        <dbReference type="ARBA" id="ARBA00023136"/>
    </source>
</evidence>
<feature type="region of interest" description="Disordered" evidence="12">
    <location>
        <begin position="1109"/>
        <end position="1144"/>
    </location>
</feature>
<keyword evidence="5" id="KW-0677">Repeat</keyword>
<evidence type="ECO:0000256" key="10">
    <source>
        <dbReference type="ARBA" id="ARBA00023180"/>
    </source>
</evidence>
<keyword evidence="17" id="KW-1185">Reference proteome</keyword>
<feature type="domain" description="Cadherin" evidence="15">
    <location>
        <begin position="131"/>
        <end position="240"/>
    </location>
</feature>
<accession>A0A9D4KNR6</accession>
<keyword evidence="2" id="KW-1003">Cell membrane</keyword>
<comment type="caution">
    <text evidence="16">The sequence shown here is derived from an EMBL/GenBank/DDBJ whole genome shotgun (WGS) entry which is preliminary data.</text>
</comment>
<feature type="domain" description="Cadherin" evidence="15">
    <location>
        <begin position="241"/>
        <end position="348"/>
    </location>
</feature>
<evidence type="ECO:0000256" key="14">
    <source>
        <dbReference type="SAM" id="SignalP"/>
    </source>
</evidence>
<feature type="signal peptide" evidence="14">
    <location>
        <begin position="1"/>
        <end position="19"/>
    </location>
</feature>
<dbReference type="SUPFAM" id="SSF49313">
    <property type="entry name" value="Cadherin-like"/>
    <property type="match status" value="6"/>
</dbReference>
<dbReference type="AlphaFoldDB" id="A0A9D4KNR6"/>
<comment type="subcellular location">
    <subcellularLocation>
        <location evidence="1">Cell membrane</location>
        <topology evidence="1">Single-pass type I membrane protein</topology>
    </subcellularLocation>
</comment>
<feature type="compositionally biased region" description="Polar residues" evidence="12">
    <location>
        <begin position="993"/>
        <end position="1011"/>
    </location>
</feature>
<dbReference type="CDD" id="cd11304">
    <property type="entry name" value="Cadherin_repeat"/>
    <property type="match status" value="6"/>
</dbReference>
<feature type="domain" description="Cadherin" evidence="15">
    <location>
        <begin position="458"/>
        <end position="562"/>
    </location>
</feature>
<dbReference type="Gene3D" id="2.60.40.60">
    <property type="entry name" value="Cadherins"/>
    <property type="match status" value="7"/>
</dbReference>
<dbReference type="PROSITE" id="PS50268">
    <property type="entry name" value="CADHERIN_2"/>
    <property type="match status" value="7"/>
</dbReference>
<dbReference type="FunFam" id="2.60.40.60:FF:000033">
    <property type="entry name" value="FAT atypical cadherin 1"/>
    <property type="match status" value="1"/>
</dbReference>
<feature type="compositionally biased region" description="Polar residues" evidence="12">
    <location>
        <begin position="1109"/>
        <end position="1129"/>
    </location>
</feature>
<dbReference type="InterPro" id="IPR020894">
    <property type="entry name" value="Cadherin_CS"/>
</dbReference>
<reference evidence="16" key="2">
    <citation type="submission" date="2020-11" db="EMBL/GenBank/DDBJ databases">
        <authorList>
            <person name="McCartney M.A."/>
            <person name="Auch B."/>
            <person name="Kono T."/>
            <person name="Mallez S."/>
            <person name="Becker A."/>
            <person name="Gohl D.M."/>
            <person name="Silverstein K.A.T."/>
            <person name="Koren S."/>
            <person name="Bechman K.B."/>
            <person name="Herman A."/>
            <person name="Abrahante J.E."/>
            <person name="Garbe J."/>
        </authorList>
    </citation>
    <scope>NUCLEOTIDE SEQUENCE</scope>
    <source>
        <strain evidence="16">Duluth1</strain>
        <tissue evidence="16">Whole animal</tissue>
    </source>
</reference>
<dbReference type="Proteomes" id="UP000828390">
    <property type="component" value="Unassembled WGS sequence"/>
</dbReference>
<keyword evidence="10" id="KW-0325">Glycoprotein</keyword>
<evidence type="ECO:0000259" key="15">
    <source>
        <dbReference type="PROSITE" id="PS50268"/>
    </source>
</evidence>
<evidence type="ECO:0000256" key="1">
    <source>
        <dbReference type="ARBA" id="ARBA00004251"/>
    </source>
</evidence>
<dbReference type="GO" id="GO:0007156">
    <property type="term" value="P:homophilic cell adhesion via plasma membrane adhesion molecules"/>
    <property type="evidence" value="ECO:0007669"/>
    <property type="project" value="InterPro"/>
</dbReference>
<feature type="transmembrane region" description="Helical" evidence="13">
    <location>
        <begin position="785"/>
        <end position="809"/>
    </location>
</feature>
<keyword evidence="3 13" id="KW-0812">Transmembrane</keyword>
<evidence type="ECO:0000256" key="5">
    <source>
        <dbReference type="ARBA" id="ARBA00022737"/>
    </source>
</evidence>
<keyword evidence="6 11" id="KW-0106">Calcium</keyword>
<evidence type="ECO:0000256" key="8">
    <source>
        <dbReference type="ARBA" id="ARBA00022989"/>
    </source>
</evidence>
<evidence type="ECO:0000256" key="4">
    <source>
        <dbReference type="ARBA" id="ARBA00022729"/>
    </source>
</evidence>
<evidence type="ECO:0000256" key="6">
    <source>
        <dbReference type="ARBA" id="ARBA00022837"/>
    </source>
</evidence>
<dbReference type="PROSITE" id="PS00232">
    <property type="entry name" value="CADHERIN_1"/>
    <property type="match status" value="4"/>
</dbReference>
<organism evidence="16 17">
    <name type="scientific">Dreissena polymorpha</name>
    <name type="common">Zebra mussel</name>
    <name type="synonym">Mytilus polymorpha</name>
    <dbReference type="NCBI Taxonomy" id="45954"/>
    <lineage>
        <taxon>Eukaryota</taxon>
        <taxon>Metazoa</taxon>
        <taxon>Spiralia</taxon>
        <taxon>Lophotrochozoa</taxon>
        <taxon>Mollusca</taxon>
        <taxon>Bivalvia</taxon>
        <taxon>Autobranchia</taxon>
        <taxon>Heteroconchia</taxon>
        <taxon>Euheterodonta</taxon>
        <taxon>Imparidentia</taxon>
        <taxon>Neoheterodontei</taxon>
        <taxon>Myida</taxon>
        <taxon>Dreissenoidea</taxon>
        <taxon>Dreissenidae</taxon>
        <taxon>Dreissena</taxon>
    </lineage>
</organism>
<keyword evidence="9 13" id="KW-0472">Membrane</keyword>
<dbReference type="InterPro" id="IPR050174">
    <property type="entry name" value="Protocadherin/Cadherin-CA"/>
</dbReference>
<feature type="domain" description="Cadherin" evidence="15">
    <location>
        <begin position="672"/>
        <end position="766"/>
    </location>
</feature>
<name>A0A9D4KNR6_DREPO</name>
<dbReference type="GO" id="GO:0005886">
    <property type="term" value="C:plasma membrane"/>
    <property type="evidence" value="ECO:0007669"/>
    <property type="project" value="UniProtKB-SubCell"/>
</dbReference>
<dbReference type="FunFam" id="2.60.40.60:FF:000004">
    <property type="entry name" value="Protocadherin 1 gamma 2"/>
    <property type="match status" value="1"/>
</dbReference>
<protein>
    <recommendedName>
        <fullName evidence="15">Cadherin domain-containing protein</fullName>
    </recommendedName>
</protein>
<sequence length="1168" mass="129504">MDYHMYLFLIGILVLACKGQPDDLTVNFEVLEEREPVVYLGNLVTEVKNHYNTSLAGYTFQTNSGPDYFSLKSNGNFTVVRRIDRENLHCEPKDCKLMVNAISISPDNSDFKQIKIFVIILDLNDNYPVFSPSSHSLSIPEGTAYGNQYELPSVVDKDSGNNSISQIVIDPPSENFRVENHKNLDGSYAINLVINQSPDRETMDSYLLIVKAIDGGNPPKTGTMQVRVNITDINDNRPVFEPNAYNVTIDETISVNSDIVRVIASDRDIGENGRIAYRIVQTDPATIADIIAIREASGVIFLNKPLISQPGPFSLYVEAEDQGDPPKKSLQSRVVINVRDVNNNAPEIKSISPVPVSEDARPGALVALIYVQDADTGVNGEVVCTCENPNFTIREGLRDMLTNLFSFSVHVNAAFDRELRDRYEVLINCSDRGEIPLFTHASLNVTILDVNDNAPRFSVKNISVDVLENVNVGAVLVKVSASDRDIGRNSFISYSIQGFSDMFYTEPVEGGCVIRSLQPFDREIKNLYEFTIIAYDNGTIRLNDTATVTVYIRDVNDNAPKFSGDSYAMAVLENFNISTSIGQVTALDRDLAENGKVSYVIPSEYPSEEYPFAVLDDGTVITKAILDRETKNLYKFEILASDHGNPPISTRVPVMVTVRDVNDNAPLIEIPDLVNNSISISENTQINTIIYTVIATDADENQGGELIYSYVSGNSENLFYINANNGEISLTRKIALGDPKEFSLMISVKDRGVPPMATTRMLHVSFHAPEASATGVSTGSTGTNIIIVSVIAGVTLVLSVIIITIICIVKRKDTQKRLYNAKAYDEQKIIPDVSRSSNRSNSSRGSRDKMLNPSDILYMENPNGKKSVSFSVEGDQDTGISLDTSGHIDQTSTFKGQSNYGKIEIVPHYENYKVSPSAPPGPDHIEDTRQREIHRMTSLRVHQALVQSNNNNNNSKQWPQSPTEENGYWTFPRRTSTNNVAISTKILSDELRSPNTSTSHPFYTSDSQQPSFSSFHGNNVHKTGPVLSAFLKKKQHRRNSGIEDKNNHSAYVMNDLSRPHHAQSNAYSYGPQEVNESPKVHNNFNFETTHFDSFGQLKSTLDGNPLLHSSKQSNLDLGNSFENGSVTNRSQDDDNTTTTSGSYTINDIHDDILTSEVKDMFYKPDSFV</sequence>
<dbReference type="EMBL" id="JAIWYP010000004">
    <property type="protein sequence ID" value="KAH3842809.1"/>
    <property type="molecule type" value="Genomic_DNA"/>
</dbReference>
<keyword evidence="4 14" id="KW-0732">Signal</keyword>
<reference evidence="16" key="1">
    <citation type="journal article" date="2019" name="bioRxiv">
        <title>The Genome of the Zebra Mussel, Dreissena polymorpha: A Resource for Invasive Species Research.</title>
        <authorList>
            <person name="McCartney M.A."/>
            <person name="Auch B."/>
            <person name="Kono T."/>
            <person name="Mallez S."/>
            <person name="Zhang Y."/>
            <person name="Obille A."/>
            <person name="Becker A."/>
            <person name="Abrahante J.E."/>
            <person name="Garbe J."/>
            <person name="Badalamenti J.P."/>
            <person name="Herman A."/>
            <person name="Mangelson H."/>
            <person name="Liachko I."/>
            <person name="Sullivan S."/>
            <person name="Sone E.D."/>
            <person name="Koren S."/>
            <person name="Silverstein K.A.T."/>
            <person name="Beckman K.B."/>
            <person name="Gohl D.M."/>
        </authorList>
    </citation>
    <scope>NUCLEOTIDE SEQUENCE</scope>
    <source>
        <strain evidence="16">Duluth1</strain>
        <tissue evidence="16">Whole animal</tissue>
    </source>
</reference>
<feature type="domain" description="Cadherin" evidence="15">
    <location>
        <begin position="58"/>
        <end position="130"/>
    </location>
</feature>
<evidence type="ECO:0000256" key="12">
    <source>
        <dbReference type="SAM" id="MobiDB-lite"/>
    </source>
</evidence>
<evidence type="ECO:0000313" key="17">
    <source>
        <dbReference type="Proteomes" id="UP000828390"/>
    </source>
</evidence>
<feature type="region of interest" description="Disordered" evidence="12">
    <location>
        <begin position="991"/>
        <end position="1011"/>
    </location>
</feature>
<evidence type="ECO:0000256" key="13">
    <source>
        <dbReference type="SAM" id="Phobius"/>
    </source>
</evidence>
<dbReference type="InterPro" id="IPR002126">
    <property type="entry name" value="Cadherin-like_dom"/>
</dbReference>
<keyword evidence="7" id="KW-0130">Cell adhesion</keyword>
<dbReference type="Pfam" id="PF00028">
    <property type="entry name" value="Cadherin"/>
    <property type="match status" value="6"/>
</dbReference>
<dbReference type="PANTHER" id="PTHR24028">
    <property type="entry name" value="CADHERIN-87A"/>
    <property type="match status" value="1"/>
</dbReference>
<dbReference type="FunFam" id="2.60.40.60:FF:000007">
    <property type="entry name" value="Protocadherin alpha 2"/>
    <property type="match status" value="1"/>
</dbReference>
<feature type="compositionally biased region" description="Low complexity" evidence="12">
    <location>
        <begin position="834"/>
        <end position="844"/>
    </location>
</feature>
<feature type="domain" description="Cadherin" evidence="15">
    <location>
        <begin position="348"/>
        <end position="457"/>
    </location>
</feature>
<dbReference type="FunFam" id="2.60.40.60:FF:000020">
    <property type="entry name" value="Dachsous cadherin-related 1b"/>
    <property type="match status" value="1"/>
</dbReference>
<keyword evidence="8 13" id="KW-1133">Transmembrane helix</keyword>
<proteinExistence type="predicted"/>
<dbReference type="SMART" id="SM00112">
    <property type="entry name" value="CA"/>
    <property type="match status" value="7"/>
</dbReference>
<gene>
    <name evidence="16" type="ORF">DPMN_116313</name>
</gene>
<feature type="region of interest" description="Disordered" evidence="12">
    <location>
        <begin position="832"/>
        <end position="854"/>
    </location>
</feature>
<dbReference type="PRINTS" id="PR00205">
    <property type="entry name" value="CADHERIN"/>
</dbReference>
<evidence type="ECO:0000256" key="11">
    <source>
        <dbReference type="PROSITE-ProRule" id="PRU00043"/>
    </source>
</evidence>
<evidence type="ECO:0000256" key="7">
    <source>
        <dbReference type="ARBA" id="ARBA00022889"/>
    </source>
</evidence>
<evidence type="ECO:0000256" key="2">
    <source>
        <dbReference type="ARBA" id="ARBA00022475"/>
    </source>
</evidence>
<feature type="domain" description="Cadherin" evidence="15">
    <location>
        <begin position="563"/>
        <end position="668"/>
    </location>
</feature>
<evidence type="ECO:0000256" key="3">
    <source>
        <dbReference type="ARBA" id="ARBA00022692"/>
    </source>
</evidence>
<feature type="chain" id="PRO_5039535213" description="Cadherin domain-containing protein" evidence="14">
    <location>
        <begin position="20"/>
        <end position="1168"/>
    </location>
</feature>
<dbReference type="GO" id="GO:0005509">
    <property type="term" value="F:calcium ion binding"/>
    <property type="evidence" value="ECO:0007669"/>
    <property type="project" value="UniProtKB-UniRule"/>
</dbReference>
<dbReference type="FunFam" id="2.60.40.60:FF:000092">
    <property type="entry name" value="Protocadherin 8"/>
    <property type="match status" value="1"/>
</dbReference>
<dbReference type="PANTHER" id="PTHR24028:SF146">
    <property type="entry name" value="CADHERIN 96CB, ISOFORM D-RELATED"/>
    <property type="match status" value="1"/>
</dbReference>